<comment type="similarity">
    <text evidence="1">Belongs to the FAM161 family.</text>
</comment>
<gene>
    <name evidence="5" type="ORF">BaRGS_00016463</name>
</gene>
<feature type="region of interest" description="Disordered" evidence="4">
    <location>
        <begin position="618"/>
        <end position="762"/>
    </location>
</feature>
<evidence type="ECO:0000256" key="2">
    <source>
        <dbReference type="ARBA" id="ARBA00023054"/>
    </source>
</evidence>
<dbReference type="InterPro" id="IPR019579">
    <property type="entry name" value="FAM161A/B"/>
</dbReference>
<dbReference type="EMBL" id="JACVVK020000104">
    <property type="protein sequence ID" value="KAK7492366.1"/>
    <property type="molecule type" value="Genomic_DNA"/>
</dbReference>
<feature type="compositionally biased region" description="Basic and acidic residues" evidence="4">
    <location>
        <begin position="236"/>
        <end position="245"/>
    </location>
</feature>
<sequence length="762" mass="88914">MATTSHGLSVYVNSCVKNPLDPRTRQSVTFAERGSKHSRLAATDPGPVTTSHDFFDDEKGEFVNFSGNYNEQAAVRASFEDVETQLKNLTDEQFYYKLQQLKEANRKTLEECEKLYKEKYGGDDEGTGRSAKEMVESMFAARLAERSAERSKHVPEKAADVEREGVANGLTRPTPDYVKDMSRFAKPPPAPYSSKAGSGPIRSTTLPHRSEASRARPSSAPTYQPQRRAYSLDEEDWRRAMHDSSDERDENENQMGDEDLLDPDLITAISKVRDMWDNFKLEDYAGGRRHSSASLSGRPGKEKDKWRHRITIPKPFEMMMREEMKEKKKTKAQIELEEERRAKEREEEAECQKKFHAQPAPAHIYLPLYDEIMEKNEARRRFVQENSKELLLSKVKPFNFEKRELEKKGQLKHTVTVAERIARNKAKLQKAEQQFKAKPVPEFVRTTDVNEKHLAEEEFRKIRIRMRARELMQTASLPPNMAMQQKLKEQIEKEKILAAKKRARSGNAKRRTRSSREVPDYDFLYREFQKELTRRKQTREGTVMEPFALETGKLRSSREKVMRDMEKDAQTLRENRWPFQNPTPRSCLQRTGLASSLDSIPFKSTSTHDRRKEFLKSQMAREQHAAEMRKEEERRREMRQSQLRKYINDHSTEPSPRDYIKDRLKQHKAAEKSRQEQYEKDKEEMWSRVQKRPLLFEQETQTSAGKAAEKKFQTTLKNAGVDEEYVQTQSSRATRPYSDDDDNGAGDTTRLKTADQYEEDFE</sequence>
<keyword evidence="2 3" id="KW-0175">Coiled coil</keyword>
<name>A0ABD0KZC8_9CAEN</name>
<dbReference type="PANTHER" id="PTHR21501">
    <property type="entry name" value="PROTEIN FAM-161"/>
    <property type="match status" value="1"/>
</dbReference>
<feature type="region of interest" description="Disordered" evidence="4">
    <location>
        <begin position="146"/>
        <end position="262"/>
    </location>
</feature>
<proteinExistence type="inferred from homology"/>
<dbReference type="InterPro" id="IPR051655">
    <property type="entry name" value="FAM161"/>
</dbReference>
<feature type="coiled-coil region" evidence="3">
    <location>
        <begin position="320"/>
        <end position="354"/>
    </location>
</feature>
<evidence type="ECO:0000256" key="1">
    <source>
        <dbReference type="ARBA" id="ARBA00006663"/>
    </source>
</evidence>
<protein>
    <submittedName>
        <fullName evidence="5">Uncharacterized protein</fullName>
    </submittedName>
</protein>
<feature type="compositionally biased region" description="Basic and acidic residues" evidence="4">
    <location>
        <begin position="618"/>
        <end position="639"/>
    </location>
</feature>
<dbReference type="Pfam" id="PF10595">
    <property type="entry name" value="FAM161A_B"/>
    <property type="match status" value="1"/>
</dbReference>
<feature type="compositionally biased region" description="Basic and acidic residues" evidence="4">
    <location>
        <begin position="146"/>
        <end position="165"/>
    </location>
</feature>
<organism evidence="5 6">
    <name type="scientific">Batillaria attramentaria</name>
    <dbReference type="NCBI Taxonomy" id="370345"/>
    <lineage>
        <taxon>Eukaryota</taxon>
        <taxon>Metazoa</taxon>
        <taxon>Spiralia</taxon>
        <taxon>Lophotrochozoa</taxon>
        <taxon>Mollusca</taxon>
        <taxon>Gastropoda</taxon>
        <taxon>Caenogastropoda</taxon>
        <taxon>Sorbeoconcha</taxon>
        <taxon>Cerithioidea</taxon>
        <taxon>Batillariidae</taxon>
        <taxon>Batillaria</taxon>
    </lineage>
</organism>
<evidence type="ECO:0000313" key="5">
    <source>
        <dbReference type="EMBL" id="KAK7492366.1"/>
    </source>
</evidence>
<reference evidence="5 6" key="1">
    <citation type="journal article" date="2023" name="Sci. Data">
        <title>Genome assembly of the Korean intertidal mud-creeper Batillaria attramentaria.</title>
        <authorList>
            <person name="Patra A.K."/>
            <person name="Ho P.T."/>
            <person name="Jun S."/>
            <person name="Lee S.J."/>
            <person name="Kim Y."/>
            <person name="Won Y.J."/>
        </authorList>
    </citation>
    <scope>NUCLEOTIDE SEQUENCE [LARGE SCALE GENOMIC DNA]</scope>
    <source>
        <strain evidence="5">Wonlab-2016</strain>
    </source>
</reference>
<dbReference type="PANTHER" id="PTHR21501:SF1">
    <property type="entry name" value="PROTEIN FAM-161"/>
    <property type="match status" value="1"/>
</dbReference>
<feature type="compositionally biased region" description="Basic and acidic residues" evidence="4">
    <location>
        <begin position="646"/>
        <end position="686"/>
    </location>
</feature>
<evidence type="ECO:0000256" key="3">
    <source>
        <dbReference type="SAM" id="Coils"/>
    </source>
</evidence>
<feature type="compositionally biased region" description="Acidic residues" evidence="4">
    <location>
        <begin position="246"/>
        <end position="262"/>
    </location>
</feature>
<evidence type="ECO:0000256" key="4">
    <source>
        <dbReference type="SAM" id="MobiDB-lite"/>
    </source>
</evidence>
<feature type="region of interest" description="Disordered" evidence="4">
    <location>
        <begin position="30"/>
        <end position="49"/>
    </location>
</feature>
<dbReference type="GO" id="GO:0005856">
    <property type="term" value="C:cytoskeleton"/>
    <property type="evidence" value="ECO:0007669"/>
    <property type="project" value="UniProtKB-ARBA"/>
</dbReference>
<dbReference type="AlphaFoldDB" id="A0ABD0KZC8"/>
<evidence type="ECO:0000313" key="6">
    <source>
        <dbReference type="Proteomes" id="UP001519460"/>
    </source>
</evidence>
<comment type="caution">
    <text evidence="5">The sequence shown here is derived from an EMBL/GenBank/DDBJ whole genome shotgun (WGS) entry which is preliminary data.</text>
</comment>
<accession>A0ABD0KZC8</accession>
<keyword evidence="6" id="KW-1185">Reference proteome</keyword>
<dbReference type="Proteomes" id="UP001519460">
    <property type="component" value="Unassembled WGS sequence"/>
</dbReference>